<evidence type="ECO:0000256" key="2">
    <source>
        <dbReference type="ARBA" id="ARBA00011738"/>
    </source>
</evidence>
<protein>
    <recommendedName>
        <fullName evidence="3">S-methyl-5-thioribose kinase</fullName>
        <ecNumber evidence="3">2.7.1.100</ecNumber>
    </recommendedName>
</protein>
<dbReference type="EMBL" id="JBHRSW010000004">
    <property type="protein sequence ID" value="MFC3120040.1"/>
    <property type="molecule type" value="Genomic_DNA"/>
</dbReference>
<keyword evidence="4 9" id="KW-0808">Transferase</keyword>
<dbReference type="Gene3D" id="3.90.1200.10">
    <property type="match status" value="1"/>
</dbReference>
<accession>A0ABV7FMD6</accession>
<dbReference type="PANTHER" id="PTHR34273:SF2">
    <property type="entry name" value="METHYLTHIORIBOSE KINASE"/>
    <property type="match status" value="1"/>
</dbReference>
<dbReference type="Gene3D" id="3.30.200.20">
    <property type="entry name" value="Phosphorylase Kinase, domain 1"/>
    <property type="match status" value="1"/>
</dbReference>
<evidence type="ECO:0000259" key="8">
    <source>
        <dbReference type="Pfam" id="PF01636"/>
    </source>
</evidence>
<dbReference type="InterPro" id="IPR011009">
    <property type="entry name" value="Kinase-like_dom_sf"/>
</dbReference>
<dbReference type="Proteomes" id="UP001595478">
    <property type="component" value="Unassembled WGS sequence"/>
</dbReference>
<evidence type="ECO:0000256" key="1">
    <source>
        <dbReference type="ARBA" id="ARBA00010165"/>
    </source>
</evidence>
<keyword evidence="10" id="KW-1185">Reference proteome</keyword>
<evidence type="ECO:0000256" key="5">
    <source>
        <dbReference type="ARBA" id="ARBA00022741"/>
    </source>
</evidence>
<evidence type="ECO:0000313" key="10">
    <source>
        <dbReference type="Proteomes" id="UP001595478"/>
    </source>
</evidence>
<dbReference type="GO" id="GO:0046522">
    <property type="term" value="F:S-methyl-5-thioribose kinase activity"/>
    <property type="evidence" value="ECO:0007669"/>
    <property type="project" value="UniProtKB-EC"/>
</dbReference>
<dbReference type="Pfam" id="PF01636">
    <property type="entry name" value="APH"/>
    <property type="match status" value="1"/>
</dbReference>
<dbReference type="PANTHER" id="PTHR34273">
    <property type="entry name" value="METHYLTHIORIBOSE KINASE"/>
    <property type="match status" value="1"/>
</dbReference>
<name>A0ABV7FMD6_9ALTE</name>
<sequence length="416" mass="47413">MTSTAYYTLTEQNIVEYLSTVPAMGMLFDDFSALEVKEVCDGNMNYAFIVRSKNKDKSSVFVKQTPPYIKVLGKDWPLSRERMDVEKQALTYQAQVCPTMSPKLYYSCSAMSVIIMQNLSQHLLLRNALIARQSLPKLASHMSSYLANTLFYSSAFAEGNKYQPTKLSNQAMCQITQAFVFTYPFEGHETNNYNPSLCQNVIDSIQKDPTVRMHIGQMKWAFASKNEALIHGDLHTGSIMVNENDTYIIDPEFAFMGPIGFDIGAFIANLYVNYFAQKHTANPSSESYATSLLSLIETVWLEFETKFLSLWQKHDNHPDNTAFIGDHLGVELAHSDFREWFMQTILSDTMGFAAVKMMRRILGVAKVADVMQFENNEQRAKLEAQILRFAREMLLTRNTHRDFSSLNATHILNNDK</sequence>
<evidence type="ECO:0000313" key="9">
    <source>
        <dbReference type="EMBL" id="MFC3120040.1"/>
    </source>
</evidence>
<dbReference type="NCBIfam" id="TIGR01767">
    <property type="entry name" value="MTRK"/>
    <property type="match status" value="1"/>
</dbReference>
<feature type="domain" description="Aminoglycoside phosphotransferase" evidence="8">
    <location>
        <begin position="224"/>
        <end position="269"/>
    </location>
</feature>
<keyword evidence="7" id="KW-0067">ATP-binding</keyword>
<proteinExistence type="inferred from homology"/>
<keyword evidence="6 9" id="KW-0418">Kinase</keyword>
<evidence type="ECO:0000256" key="3">
    <source>
        <dbReference type="ARBA" id="ARBA00012128"/>
    </source>
</evidence>
<evidence type="ECO:0000256" key="7">
    <source>
        <dbReference type="ARBA" id="ARBA00022840"/>
    </source>
</evidence>
<evidence type="ECO:0000256" key="4">
    <source>
        <dbReference type="ARBA" id="ARBA00022679"/>
    </source>
</evidence>
<dbReference type="RefSeq" id="WP_376918184.1">
    <property type="nucleotide sequence ID" value="NZ_JBHRSW010000004.1"/>
</dbReference>
<comment type="caution">
    <text evidence="9">The sequence shown here is derived from an EMBL/GenBank/DDBJ whole genome shotgun (WGS) entry which is preliminary data.</text>
</comment>
<comment type="subunit">
    <text evidence="2">Homodimer.</text>
</comment>
<dbReference type="PIRSF" id="PIRSF031134">
    <property type="entry name" value="MTRK"/>
    <property type="match status" value="1"/>
</dbReference>
<organism evidence="9 10">
    <name type="scientific">Agaribacter flavus</name>
    <dbReference type="NCBI Taxonomy" id="1902781"/>
    <lineage>
        <taxon>Bacteria</taxon>
        <taxon>Pseudomonadati</taxon>
        <taxon>Pseudomonadota</taxon>
        <taxon>Gammaproteobacteria</taxon>
        <taxon>Alteromonadales</taxon>
        <taxon>Alteromonadaceae</taxon>
        <taxon>Agaribacter</taxon>
    </lineage>
</organism>
<evidence type="ECO:0000256" key="6">
    <source>
        <dbReference type="ARBA" id="ARBA00022777"/>
    </source>
</evidence>
<dbReference type="EC" id="2.7.1.100" evidence="3"/>
<reference evidence="10" key="1">
    <citation type="journal article" date="2019" name="Int. J. Syst. Evol. Microbiol.">
        <title>The Global Catalogue of Microorganisms (GCM) 10K type strain sequencing project: providing services to taxonomists for standard genome sequencing and annotation.</title>
        <authorList>
            <consortium name="The Broad Institute Genomics Platform"/>
            <consortium name="The Broad Institute Genome Sequencing Center for Infectious Disease"/>
            <person name="Wu L."/>
            <person name="Ma J."/>
        </authorList>
    </citation>
    <scope>NUCLEOTIDE SEQUENCE [LARGE SCALE GENOMIC DNA]</scope>
    <source>
        <strain evidence="10">KCTC 52473</strain>
    </source>
</reference>
<dbReference type="SUPFAM" id="SSF56112">
    <property type="entry name" value="Protein kinase-like (PK-like)"/>
    <property type="match status" value="1"/>
</dbReference>
<comment type="similarity">
    <text evidence="1">Belongs to the methylthioribose kinase family.</text>
</comment>
<dbReference type="InterPro" id="IPR009212">
    <property type="entry name" value="Methylthioribose_kinase"/>
</dbReference>
<gene>
    <name evidence="9" type="primary">mtnK</name>
    <name evidence="9" type="ORF">ACFOHL_00230</name>
</gene>
<dbReference type="InterPro" id="IPR002575">
    <property type="entry name" value="Aminoglycoside_PTrfase"/>
</dbReference>
<keyword evidence="5" id="KW-0547">Nucleotide-binding</keyword>